<evidence type="ECO:0000313" key="2">
    <source>
        <dbReference type="Proteomes" id="UP000826271"/>
    </source>
</evidence>
<dbReference type="AlphaFoldDB" id="A0AAV6W3Q9"/>
<dbReference type="EMBL" id="WHWC01000018">
    <property type="protein sequence ID" value="KAG8364464.1"/>
    <property type="molecule type" value="Genomic_DNA"/>
</dbReference>
<protein>
    <submittedName>
        <fullName evidence="1">Uncharacterized protein</fullName>
    </submittedName>
</protein>
<gene>
    <name evidence="1" type="ORF">BUALT_Bualt18G0000100</name>
</gene>
<accession>A0AAV6W3Q9</accession>
<evidence type="ECO:0000313" key="1">
    <source>
        <dbReference type="EMBL" id="KAG8364464.1"/>
    </source>
</evidence>
<name>A0AAV6W3Q9_9LAMI</name>
<reference evidence="1" key="1">
    <citation type="submission" date="2019-10" db="EMBL/GenBank/DDBJ databases">
        <authorList>
            <person name="Zhang R."/>
            <person name="Pan Y."/>
            <person name="Wang J."/>
            <person name="Ma R."/>
            <person name="Yu S."/>
        </authorList>
    </citation>
    <scope>NUCLEOTIDE SEQUENCE</scope>
    <source>
        <strain evidence="1">LA-IB0</strain>
        <tissue evidence="1">Leaf</tissue>
    </source>
</reference>
<proteinExistence type="predicted"/>
<dbReference type="Proteomes" id="UP000826271">
    <property type="component" value="Unassembled WGS sequence"/>
</dbReference>
<organism evidence="1 2">
    <name type="scientific">Buddleja alternifolia</name>
    <dbReference type="NCBI Taxonomy" id="168488"/>
    <lineage>
        <taxon>Eukaryota</taxon>
        <taxon>Viridiplantae</taxon>
        <taxon>Streptophyta</taxon>
        <taxon>Embryophyta</taxon>
        <taxon>Tracheophyta</taxon>
        <taxon>Spermatophyta</taxon>
        <taxon>Magnoliopsida</taxon>
        <taxon>eudicotyledons</taxon>
        <taxon>Gunneridae</taxon>
        <taxon>Pentapetalae</taxon>
        <taxon>asterids</taxon>
        <taxon>lamiids</taxon>
        <taxon>Lamiales</taxon>
        <taxon>Scrophulariaceae</taxon>
        <taxon>Buddlejeae</taxon>
        <taxon>Buddleja</taxon>
    </lineage>
</organism>
<sequence>MVVGDGVSMPETGCVAVTSIGETLAARATLEMGRSAGWPSIEVEVDLLDKEGTVMLQPVKLLARRMIKKNNTAVVQVLIQWAHLPVAEAACEDYYQITNSFLT</sequence>
<keyword evidence="2" id="KW-1185">Reference proteome</keyword>
<comment type="caution">
    <text evidence="1">The sequence shown here is derived from an EMBL/GenBank/DDBJ whole genome shotgun (WGS) entry which is preliminary data.</text>
</comment>